<evidence type="ECO:0000313" key="6">
    <source>
        <dbReference type="Proteomes" id="UP001459277"/>
    </source>
</evidence>
<gene>
    <name evidence="5" type="ORF">SO802_022395</name>
</gene>
<keyword evidence="2" id="KW-0489">Methyltransferase</keyword>
<dbReference type="GO" id="GO:0008757">
    <property type="term" value="F:S-adenosylmethionine-dependent methyltransferase activity"/>
    <property type="evidence" value="ECO:0007669"/>
    <property type="project" value="InterPro"/>
</dbReference>
<evidence type="ECO:0000256" key="1">
    <source>
        <dbReference type="ARBA" id="ARBA00022553"/>
    </source>
</evidence>
<keyword evidence="4" id="KW-0949">S-adenosyl-L-methionine</keyword>
<dbReference type="EMBL" id="JAZDWU010000007">
    <property type="protein sequence ID" value="KAK9997709.1"/>
    <property type="molecule type" value="Genomic_DNA"/>
</dbReference>
<dbReference type="Proteomes" id="UP001459277">
    <property type="component" value="Unassembled WGS sequence"/>
</dbReference>
<organism evidence="5 6">
    <name type="scientific">Lithocarpus litseifolius</name>
    <dbReference type="NCBI Taxonomy" id="425828"/>
    <lineage>
        <taxon>Eukaryota</taxon>
        <taxon>Viridiplantae</taxon>
        <taxon>Streptophyta</taxon>
        <taxon>Embryophyta</taxon>
        <taxon>Tracheophyta</taxon>
        <taxon>Spermatophyta</taxon>
        <taxon>Magnoliopsida</taxon>
        <taxon>eudicotyledons</taxon>
        <taxon>Gunneridae</taxon>
        <taxon>Pentapetalae</taxon>
        <taxon>rosids</taxon>
        <taxon>fabids</taxon>
        <taxon>Fagales</taxon>
        <taxon>Fagaceae</taxon>
        <taxon>Lithocarpus</taxon>
    </lineage>
</organism>
<comment type="caution">
    <text evidence="5">The sequence shown here is derived from an EMBL/GenBank/DDBJ whole genome shotgun (WGS) entry which is preliminary data.</text>
</comment>
<dbReference type="PROSITE" id="PS51585">
    <property type="entry name" value="SAM_MT_TPMT"/>
    <property type="match status" value="1"/>
</dbReference>
<sequence>MMRALRRWCVSFGGGDEGVDESSLGHLHLALMLLALLHFLKVHTQIGTLLLSEVLVFGKKNEKQSYHITIGYRGNEKREVSLGALVWVEENEKHKWAWGVCISLGYGLSTMDLACKLIDRKRGETAVSQFGHYAMQSLSHSRLLDHTNATALIPFRNLPSIIRTFWSTNAGIRGTKPRRMEKRDENQKSVAVESTKRLNNPRVDKLQQLVHKDSTDGWEKSWEQGVTPWDLGQPTPILVHLHQTGALPKGRALVPGCGSGYDVAAIACPERYVVGLDISDIAIKKAVELSSPLPNASYFNFLKADFFTWSPSELFDLIFDYTFFCAIEPDMRLAWAQRIRDILKPGGELITLMFPISDHVGGPPFKVSISDYEEVLLPMGFRAVSIVDNELAIGPRKGREKLGRWKRSLAQCSL</sequence>
<dbReference type="SUPFAM" id="SSF53335">
    <property type="entry name" value="S-adenosyl-L-methionine-dependent methyltransferases"/>
    <property type="match status" value="1"/>
</dbReference>
<dbReference type="PANTHER" id="PTHR32183:SF11">
    <property type="entry name" value="THIOL METHYLTRANSFERASE 2-RELATED"/>
    <property type="match status" value="1"/>
</dbReference>
<keyword evidence="6" id="KW-1185">Reference proteome</keyword>
<dbReference type="GO" id="GO:0032259">
    <property type="term" value="P:methylation"/>
    <property type="evidence" value="ECO:0007669"/>
    <property type="project" value="UniProtKB-KW"/>
</dbReference>
<dbReference type="Gene3D" id="3.40.50.150">
    <property type="entry name" value="Vaccinia Virus protein VP39"/>
    <property type="match status" value="1"/>
</dbReference>
<evidence type="ECO:0000256" key="4">
    <source>
        <dbReference type="ARBA" id="ARBA00022691"/>
    </source>
</evidence>
<keyword evidence="1" id="KW-0597">Phosphoprotein</keyword>
<dbReference type="Gene3D" id="2.60.40.2310">
    <property type="match status" value="1"/>
</dbReference>
<evidence type="ECO:0000256" key="2">
    <source>
        <dbReference type="ARBA" id="ARBA00022603"/>
    </source>
</evidence>
<dbReference type="CDD" id="cd02440">
    <property type="entry name" value="AdoMet_MTases"/>
    <property type="match status" value="1"/>
</dbReference>
<evidence type="ECO:0000256" key="3">
    <source>
        <dbReference type="ARBA" id="ARBA00022679"/>
    </source>
</evidence>
<dbReference type="Pfam" id="PF05724">
    <property type="entry name" value="TPMT"/>
    <property type="match status" value="1"/>
</dbReference>
<dbReference type="PANTHER" id="PTHR32183">
    <property type="match status" value="1"/>
</dbReference>
<evidence type="ECO:0000313" key="5">
    <source>
        <dbReference type="EMBL" id="KAK9997709.1"/>
    </source>
</evidence>
<name>A0AAW2CKG6_9ROSI</name>
<dbReference type="InterPro" id="IPR029063">
    <property type="entry name" value="SAM-dependent_MTases_sf"/>
</dbReference>
<accession>A0AAW2CKG6</accession>
<dbReference type="InterPro" id="IPR008854">
    <property type="entry name" value="TPMT"/>
</dbReference>
<dbReference type="AlphaFoldDB" id="A0AAW2CKG6"/>
<reference evidence="5 6" key="1">
    <citation type="submission" date="2024-01" db="EMBL/GenBank/DDBJ databases">
        <title>A telomere-to-telomere, gap-free genome of sweet tea (Lithocarpus litseifolius).</title>
        <authorList>
            <person name="Zhou J."/>
        </authorList>
    </citation>
    <scope>NUCLEOTIDE SEQUENCE [LARGE SCALE GENOMIC DNA]</scope>
    <source>
        <strain evidence="5">Zhou-2022a</strain>
        <tissue evidence="5">Leaf</tissue>
    </source>
</reference>
<keyword evidence="3" id="KW-0808">Transferase</keyword>
<evidence type="ECO:0008006" key="7">
    <source>
        <dbReference type="Google" id="ProtNLM"/>
    </source>
</evidence>
<proteinExistence type="predicted"/>
<protein>
    <recommendedName>
        <fullName evidence="7">Thiol methyltransferase 2</fullName>
    </recommendedName>
</protein>